<reference evidence="2" key="1">
    <citation type="submission" date="2018-02" db="EMBL/GenBank/DDBJ databases">
        <authorList>
            <person name="Hausmann B."/>
        </authorList>
    </citation>
    <scope>NUCLEOTIDE SEQUENCE [LARGE SCALE GENOMIC DNA]</scope>
    <source>
        <strain evidence="2">Peat soil MAG SbA5</strain>
    </source>
</reference>
<proteinExistence type="predicted"/>
<sequence>MFGATVEIGLATMANNLKRITNVLGAVKLTEALHCA</sequence>
<name>A0A2N9LHS4_9BACT</name>
<dbReference type="AlphaFoldDB" id="A0A2N9LHS4"/>
<organism evidence="1 2">
    <name type="scientific">Candidatus Sulfuritelmatomonas gaucii</name>
    <dbReference type="NCBI Taxonomy" id="2043161"/>
    <lineage>
        <taxon>Bacteria</taxon>
        <taxon>Pseudomonadati</taxon>
        <taxon>Acidobacteriota</taxon>
        <taxon>Terriglobia</taxon>
        <taxon>Terriglobales</taxon>
        <taxon>Acidobacteriaceae</taxon>
        <taxon>Candidatus Sulfuritelmatomonas</taxon>
    </lineage>
</organism>
<gene>
    <name evidence="1" type="ORF">SBA5_360035</name>
</gene>
<accession>A0A2N9LHS4</accession>
<dbReference type="EMBL" id="OKRB01000093">
    <property type="protein sequence ID" value="SPE22798.1"/>
    <property type="molecule type" value="Genomic_DNA"/>
</dbReference>
<evidence type="ECO:0000313" key="2">
    <source>
        <dbReference type="Proteomes" id="UP000239735"/>
    </source>
</evidence>
<evidence type="ECO:0000313" key="1">
    <source>
        <dbReference type="EMBL" id="SPE22798.1"/>
    </source>
</evidence>
<protein>
    <submittedName>
        <fullName evidence="1">Uncharacterized protein</fullName>
    </submittedName>
</protein>
<dbReference type="Proteomes" id="UP000239735">
    <property type="component" value="Unassembled WGS sequence"/>
</dbReference>